<dbReference type="EMBL" id="ML213503">
    <property type="protein sequence ID" value="TFK56909.1"/>
    <property type="molecule type" value="Genomic_DNA"/>
</dbReference>
<proteinExistence type="predicted"/>
<sequence>MINESAIELKERQREREGEKESRGPLWRPSSILWSGTILQPSRFGRTPSRVADICPFRGGGELRRGERREQRSLANRLVNLYECFDSGQEASRQSTGFRGIVAGSVLPKLAREGAMRIPRYDSHSTTWAFQLVISDSDKSTFGQARSTYHTLGHMIRESGGSCSLSGGSSKDLVEGTQEYRRELRRKVGRSKHARIQPTRLIVSRKAGLCHIPSPSHS</sequence>
<reference evidence="2 3" key="1">
    <citation type="journal article" date="2019" name="Nat. Ecol. Evol.">
        <title>Megaphylogeny resolves global patterns of mushroom evolution.</title>
        <authorList>
            <person name="Varga T."/>
            <person name="Krizsan K."/>
            <person name="Foldi C."/>
            <person name="Dima B."/>
            <person name="Sanchez-Garcia M."/>
            <person name="Sanchez-Ramirez S."/>
            <person name="Szollosi G.J."/>
            <person name="Szarkandi J.G."/>
            <person name="Papp V."/>
            <person name="Albert L."/>
            <person name="Andreopoulos W."/>
            <person name="Angelini C."/>
            <person name="Antonin V."/>
            <person name="Barry K.W."/>
            <person name="Bougher N.L."/>
            <person name="Buchanan P."/>
            <person name="Buyck B."/>
            <person name="Bense V."/>
            <person name="Catcheside P."/>
            <person name="Chovatia M."/>
            <person name="Cooper J."/>
            <person name="Damon W."/>
            <person name="Desjardin D."/>
            <person name="Finy P."/>
            <person name="Geml J."/>
            <person name="Haridas S."/>
            <person name="Hughes K."/>
            <person name="Justo A."/>
            <person name="Karasinski D."/>
            <person name="Kautmanova I."/>
            <person name="Kiss B."/>
            <person name="Kocsube S."/>
            <person name="Kotiranta H."/>
            <person name="LaButti K.M."/>
            <person name="Lechner B.E."/>
            <person name="Liimatainen K."/>
            <person name="Lipzen A."/>
            <person name="Lukacs Z."/>
            <person name="Mihaltcheva S."/>
            <person name="Morgado L.N."/>
            <person name="Niskanen T."/>
            <person name="Noordeloos M.E."/>
            <person name="Ohm R.A."/>
            <person name="Ortiz-Santana B."/>
            <person name="Ovrebo C."/>
            <person name="Racz N."/>
            <person name="Riley R."/>
            <person name="Savchenko A."/>
            <person name="Shiryaev A."/>
            <person name="Soop K."/>
            <person name="Spirin V."/>
            <person name="Szebenyi C."/>
            <person name="Tomsovsky M."/>
            <person name="Tulloss R.E."/>
            <person name="Uehling J."/>
            <person name="Grigoriev I.V."/>
            <person name="Vagvolgyi C."/>
            <person name="Papp T."/>
            <person name="Martin F.M."/>
            <person name="Miettinen O."/>
            <person name="Hibbett D.S."/>
            <person name="Nagy L.G."/>
        </authorList>
    </citation>
    <scope>NUCLEOTIDE SEQUENCE [LARGE SCALE GENOMIC DNA]</scope>
    <source>
        <strain evidence="2 3">OMC1185</strain>
    </source>
</reference>
<evidence type="ECO:0000256" key="1">
    <source>
        <dbReference type="SAM" id="MobiDB-lite"/>
    </source>
</evidence>
<protein>
    <submittedName>
        <fullName evidence="2">Uncharacterized protein</fullName>
    </submittedName>
</protein>
<keyword evidence="3" id="KW-1185">Reference proteome</keyword>
<organism evidence="2 3">
    <name type="scientific">Heliocybe sulcata</name>
    <dbReference type="NCBI Taxonomy" id="5364"/>
    <lineage>
        <taxon>Eukaryota</taxon>
        <taxon>Fungi</taxon>
        <taxon>Dikarya</taxon>
        <taxon>Basidiomycota</taxon>
        <taxon>Agaricomycotina</taxon>
        <taxon>Agaricomycetes</taxon>
        <taxon>Gloeophyllales</taxon>
        <taxon>Gloeophyllaceae</taxon>
        <taxon>Heliocybe</taxon>
    </lineage>
</organism>
<evidence type="ECO:0000313" key="3">
    <source>
        <dbReference type="Proteomes" id="UP000305948"/>
    </source>
</evidence>
<evidence type="ECO:0000313" key="2">
    <source>
        <dbReference type="EMBL" id="TFK56909.1"/>
    </source>
</evidence>
<dbReference type="AlphaFoldDB" id="A0A5C3NG96"/>
<accession>A0A5C3NG96</accession>
<feature type="region of interest" description="Disordered" evidence="1">
    <location>
        <begin position="1"/>
        <end position="25"/>
    </location>
</feature>
<dbReference type="Proteomes" id="UP000305948">
    <property type="component" value="Unassembled WGS sequence"/>
</dbReference>
<name>A0A5C3NG96_9AGAM</name>
<feature type="compositionally biased region" description="Basic and acidic residues" evidence="1">
    <location>
        <begin position="7"/>
        <end position="23"/>
    </location>
</feature>
<gene>
    <name evidence="2" type="ORF">OE88DRAFT_71114</name>
</gene>